<feature type="domain" description="HTH cro/C1-type" evidence="1">
    <location>
        <begin position="3"/>
        <end position="46"/>
    </location>
</feature>
<dbReference type="EMBL" id="ACEC01000044">
    <property type="protein sequence ID" value="EEG31102.1"/>
    <property type="molecule type" value="Genomic_DNA"/>
</dbReference>
<comment type="caution">
    <text evidence="2">The sequence shown here is derived from an EMBL/GenBank/DDBJ whole genome shotgun (WGS) entry which is preliminary data.</text>
</comment>
<dbReference type="Proteomes" id="UP000003340">
    <property type="component" value="Unassembled WGS sequence"/>
</dbReference>
<dbReference type="InterPro" id="IPR001387">
    <property type="entry name" value="Cro/C1-type_HTH"/>
</dbReference>
<name>C0EBP8_9FIRM</name>
<dbReference type="SUPFAM" id="SSF47413">
    <property type="entry name" value="lambda repressor-like DNA-binding domains"/>
    <property type="match status" value="1"/>
</dbReference>
<accession>C0EBP8</accession>
<reference evidence="2 3" key="1">
    <citation type="submission" date="2009-01" db="EMBL/GenBank/DDBJ databases">
        <authorList>
            <person name="Fulton L."/>
            <person name="Clifton S."/>
            <person name="Fulton B."/>
            <person name="Xu J."/>
            <person name="Minx P."/>
            <person name="Pepin K.H."/>
            <person name="Johnson M."/>
            <person name="Bhonagiri V."/>
            <person name="Nash W.E."/>
            <person name="Mardis E.R."/>
            <person name="Wilson R.K."/>
        </authorList>
    </citation>
    <scope>NUCLEOTIDE SEQUENCE [LARGE SCALE GENOMIC DNA]</scope>
    <source>
        <strain evidence="2 3">DSM 5476</strain>
    </source>
</reference>
<dbReference type="STRING" id="537013.CLOSTMETH_01266"/>
<reference evidence="2 3" key="2">
    <citation type="submission" date="2009-02" db="EMBL/GenBank/DDBJ databases">
        <title>Draft genome sequence of Clostridium methylpentosum (DSM 5476).</title>
        <authorList>
            <person name="Sudarsanam P."/>
            <person name="Ley R."/>
            <person name="Guruge J."/>
            <person name="Turnbaugh P.J."/>
            <person name="Mahowald M."/>
            <person name="Liep D."/>
            <person name="Gordon J."/>
        </authorList>
    </citation>
    <scope>NUCLEOTIDE SEQUENCE [LARGE SCALE GENOMIC DNA]</scope>
    <source>
        <strain evidence="2 3">DSM 5476</strain>
    </source>
</reference>
<dbReference type="Pfam" id="PF01381">
    <property type="entry name" value="HTH_3"/>
    <property type="match status" value="1"/>
</dbReference>
<proteinExistence type="predicted"/>
<organism evidence="2 3">
    <name type="scientific">[Clostridium] methylpentosum DSM 5476</name>
    <dbReference type="NCBI Taxonomy" id="537013"/>
    <lineage>
        <taxon>Bacteria</taxon>
        <taxon>Bacillati</taxon>
        <taxon>Bacillota</taxon>
        <taxon>Clostridia</taxon>
        <taxon>Eubacteriales</taxon>
        <taxon>Oscillospiraceae</taxon>
        <taxon>Oscillospiraceae incertae sedis</taxon>
    </lineage>
</organism>
<sequence length="53" mass="6175">MLQRDIAQLLATSERQYSRWETGFSEIPAHHLITLADYYNTSVDYILGRTNSK</sequence>
<dbReference type="CDD" id="cd00093">
    <property type="entry name" value="HTH_XRE"/>
    <property type="match status" value="1"/>
</dbReference>
<evidence type="ECO:0000313" key="2">
    <source>
        <dbReference type="EMBL" id="EEG31102.1"/>
    </source>
</evidence>
<protein>
    <recommendedName>
        <fullName evidence="1">HTH cro/C1-type domain-containing protein</fullName>
    </recommendedName>
</protein>
<dbReference type="InterPro" id="IPR010982">
    <property type="entry name" value="Lambda_DNA-bd_dom_sf"/>
</dbReference>
<gene>
    <name evidence="2" type="ORF">CLOSTMETH_01266</name>
</gene>
<evidence type="ECO:0000259" key="1">
    <source>
        <dbReference type="PROSITE" id="PS50943"/>
    </source>
</evidence>
<dbReference type="eggNOG" id="COG1396">
    <property type="taxonomic scope" value="Bacteria"/>
</dbReference>
<dbReference type="AlphaFoldDB" id="C0EBP8"/>
<dbReference type="HOGENOM" id="CLU_066192_62_4_9"/>
<keyword evidence="3" id="KW-1185">Reference proteome</keyword>
<dbReference type="Gene3D" id="1.10.260.40">
    <property type="entry name" value="lambda repressor-like DNA-binding domains"/>
    <property type="match status" value="1"/>
</dbReference>
<dbReference type="GO" id="GO:0003677">
    <property type="term" value="F:DNA binding"/>
    <property type="evidence" value="ECO:0007669"/>
    <property type="project" value="InterPro"/>
</dbReference>
<evidence type="ECO:0000313" key="3">
    <source>
        <dbReference type="Proteomes" id="UP000003340"/>
    </source>
</evidence>
<dbReference type="PROSITE" id="PS50943">
    <property type="entry name" value="HTH_CROC1"/>
    <property type="match status" value="1"/>
</dbReference>